<accession>A0A6C0L967</accession>
<evidence type="ECO:0000313" key="1">
    <source>
        <dbReference type="EMBL" id="QHU27133.1"/>
    </source>
</evidence>
<sequence>MIFNDEYTGYSIAFSSDYSLLQISGSIKNHAQFNNIIIIAANPIDRMSNYSGSGLPFPNHEIAFENTPNIHQVDSSGTFNITFKYPNSFYMPDGINKIKPSIYFSFTDISNQEFRIQYELHDILALRTLINRSSRKNPEFYGAKDYILPIDTAEKVMKAYAIAKIENDIG</sequence>
<dbReference type="AlphaFoldDB" id="A0A6C0L967"/>
<protein>
    <submittedName>
        <fullName evidence="1">Uncharacterized protein</fullName>
    </submittedName>
</protein>
<organism evidence="1">
    <name type="scientific">viral metagenome</name>
    <dbReference type="NCBI Taxonomy" id="1070528"/>
    <lineage>
        <taxon>unclassified sequences</taxon>
        <taxon>metagenomes</taxon>
        <taxon>organismal metagenomes</taxon>
    </lineage>
</organism>
<dbReference type="EMBL" id="MN740451">
    <property type="protein sequence ID" value="QHU27133.1"/>
    <property type="molecule type" value="Genomic_DNA"/>
</dbReference>
<reference evidence="1" key="1">
    <citation type="journal article" date="2020" name="Nature">
        <title>Giant virus diversity and host interactions through global metagenomics.</title>
        <authorList>
            <person name="Schulz F."/>
            <person name="Roux S."/>
            <person name="Paez-Espino D."/>
            <person name="Jungbluth S."/>
            <person name="Walsh D.A."/>
            <person name="Denef V.J."/>
            <person name="McMahon K.D."/>
            <person name="Konstantinidis K.T."/>
            <person name="Eloe-Fadrosh E.A."/>
            <person name="Kyrpides N.C."/>
            <person name="Woyke T."/>
        </authorList>
    </citation>
    <scope>NUCLEOTIDE SEQUENCE</scope>
    <source>
        <strain evidence="1">GVMAG-M-3300027763-16</strain>
    </source>
</reference>
<proteinExistence type="predicted"/>
<name>A0A6C0L967_9ZZZZ</name>